<dbReference type="InterPro" id="IPR027417">
    <property type="entry name" value="P-loop_NTPase"/>
</dbReference>
<dbReference type="EMBL" id="BMNG01000002">
    <property type="protein sequence ID" value="GGO36725.1"/>
    <property type="molecule type" value="Genomic_DNA"/>
</dbReference>
<dbReference type="SMART" id="SM00028">
    <property type="entry name" value="TPR"/>
    <property type="match status" value="3"/>
</dbReference>
<dbReference type="PANTHER" id="PTHR47691">
    <property type="entry name" value="REGULATOR-RELATED"/>
    <property type="match status" value="1"/>
</dbReference>
<dbReference type="Gene3D" id="1.25.40.10">
    <property type="entry name" value="Tetratricopeptide repeat domain"/>
    <property type="match status" value="1"/>
</dbReference>
<dbReference type="Proteomes" id="UP000656881">
    <property type="component" value="Unassembled WGS sequence"/>
</dbReference>
<sequence length="812" mass="85215">MGPGPAWKTARVDSVDNSISGGSFRDVIQTAHVTVRQCVSGEVRAPRVPLMAPAAPGRLVDRLPVRAALDRAADARGERAPAKVVVVTGPPGVGKTGAVLYWSSLRGADFPGGVLYADMSPRGALQPADTRAVLESFVGALGTPRAEMPADEAPLAAYYRHLTAHEPCLVLLDDVVTAAQVAPLLPGHPHSMVVVTSRLLLAGLRGALPSSEPEYVRLAGLDDESCRELFLHSAGVTALTQLTEHGRELVRTVVPAFAGLPAAVRIAGARAADPLEGGVEEFARRLLALPTVQEALTVSDDPHTYSLHQVFEDSYAALDPAAASVFRQLGLNPTPEFADALVDELAGDPDTGARVRRTLLGGNLLERPAPGRCRMNGLLHEYAGTLARADSGEAGAVAARITDWYLRRAAAAEVLVSSRWRLSHVFREPAYVAGVFRTETEALDALEPDRENAAALTAREFAHGHDRTVCTLTEALRGFFFRRKHHTLWVEVCELGVRAAERMVAADARAGEAAGGDGAWGGGEPYGAVGRGRTGEGPGWGRAGGAAPGRGNSGSGDAGRGGAGGVDGGVPGGGGAPDAVLVLARCHYELAFALFDQGGAESVERARRQYGLALRQARAAGHIRTESTALEGLGQVALEQGQPQVALDHFRQALDALGDLPHPRGRALLKYHMGRAASAAHLHEEAAASLLGARHRFAALPEPDRYNEARALTRYAQARLAADRADEAVAPLDEAVTLFQGLGAPKAEADTGATPSAAPKEEADARLTRGDAFAALGDVRRAREDWQAALDTYRRLGSVGAAGARERLGGEG</sequence>
<protein>
    <recommendedName>
        <fullName evidence="4">Tetratricopeptide repeat protein</fullName>
    </recommendedName>
</protein>
<dbReference type="SUPFAM" id="SSF52540">
    <property type="entry name" value="P-loop containing nucleoside triphosphate hydrolases"/>
    <property type="match status" value="1"/>
</dbReference>
<evidence type="ECO:0008006" key="4">
    <source>
        <dbReference type="Google" id="ProtNLM"/>
    </source>
</evidence>
<name>A0ABQ2LJ75_9ACTN</name>
<proteinExistence type="predicted"/>
<feature type="region of interest" description="Disordered" evidence="1">
    <location>
        <begin position="512"/>
        <end position="570"/>
    </location>
</feature>
<organism evidence="2 3">
    <name type="scientific">Streptomyces lasiicapitis</name>
    <dbReference type="NCBI Taxonomy" id="1923961"/>
    <lineage>
        <taxon>Bacteria</taxon>
        <taxon>Bacillati</taxon>
        <taxon>Actinomycetota</taxon>
        <taxon>Actinomycetes</taxon>
        <taxon>Kitasatosporales</taxon>
        <taxon>Streptomycetaceae</taxon>
        <taxon>Streptomyces</taxon>
    </lineage>
</organism>
<dbReference type="InterPro" id="IPR011990">
    <property type="entry name" value="TPR-like_helical_dom_sf"/>
</dbReference>
<accession>A0ABQ2LJ75</accession>
<feature type="region of interest" description="Disordered" evidence="1">
    <location>
        <begin position="746"/>
        <end position="766"/>
    </location>
</feature>
<comment type="caution">
    <text evidence="2">The sequence shown here is derived from an EMBL/GenBank/DDBJ whole genome shotgun (WGS) entry which is preliminary data.</text>
</comment>
<evidence type="ECO:0000313" key="3">
    <source>
        <dbReference type="Proteomes" id="UP000656881"/>
    </source>
</evidence>
<feature type="compositionally biased region" description="Gly residues" evidence="1">
    <location>
        <begin position="513"/>
        <end position="570"/>
    </location>
</feature>
<dbReference type="InterPro" id="IPR019734">
    <property type="entry name" value="TPR_rpt"/>
</dbReference>
<evidence type="ECO:0000313" key="2">
    <source>
        <dbReference type="EMBL" id="GGO36725.1"/>
    </source>
</evidence>
<dbReference type="SUPFAM" id="SSF48452">
    <property type="entry name" value="TPR-like"/>
    <property type="match status" value="1"/>
</dbReference>
<dbReference type="Gene3D" id="3.40.50.300">
    <property type="entry name" value="P-loop containing nucleotide triphosphate hydrolases"/>
    <property type="match status" value="1"/>
</dbReference>
<gene>
    <name evidence="2" type="ORF">GCM10012286_09190</name>
</gene>
<reference evidence="3" key="1">
    <citation type="journal article" date="2019" name="Int. J. Syst. Evol. Microbiol.">
        <title>The Global Catalogue of Microorganisms (GCM) 10K type strain sequencing project: providing services to taxonomists for standard genome sequencing and annotation.</title>
        <authorList>
            <consortium name="The Broad Institute Genomics Platform"/>
            <consortium name="The Broad Institute Genome Sequencing Center for Infectious Disease"/>
            <person name="Wu L."/>
            <person name="Ma J."/>
        </authorList>
    </citation>
    <scope>NUCLEOTIDE SEQUENCE [LARGE SCALE GENOMIC DNA]</scope>
    <source>
        <strain evidence="3">CGMCC 4.7349</strain>
    </source>
</reference>
<dbReference type="PANTHER" id="PTHR47691:SF3">
    <property type="entry name" value="HTH-TYPE TRANSCRIPTIONAL REGULATOR RV0890C-RELATED"/>
    <property type="match status" value="1"/>
</dbReference>
<keyword evidence="3" id="KW-1185">Reference proteome</keyword>
<evidence type="ECO:0000256" key="1">
    <source>
        <dbReference type="SAM" id="MobiDB-lite"/>
    </source>
</evidence>